<dbReference type="Pfam" id="PF04444">
    <property type="entry name" value="Dioxygenase_N"/>
    <property type="match status" value="1"/>
</dbReference>
<dbReference type="SUPFAM" id="SSF49482">
    <property type="entry name" value="Aromatic compound dioxygenase"/>
    <property type="match status" value="1"/>
</dbReference>
<accession>A0ABW8Z9D7</accession>
<name>A0ABW8Z9D7_9BURK</name>
<evidence type="ECO:0000256" key="4">
    <source>
        <dbReference type="ARBA" id="ARBA00022964"/>
    </source>
</evidence>
<comment type="caution">
    <text evidence="8">The sequence shown here is derived from an EMBL/GenBank/DDBJ whole genome shotgun (WGS) entry which is preliminary data.</text>
</comment>
<proteinExistence type="inferred from homology"/>
<feature type="domain" description="Intradiol ring-cleavage dioxygenases" evidence="7">
    <location>
        <begin position="129"/>
        <end position="157"/>
    </location>
</feature>
<keyword evidence="4 8" id="KW-0223">Dioxygenase</keyword>
<keyword evidence="9" id="KW-1185">Reference proteome</keyword>
<dbReference type="RefSeq" id="WP_408167900.1">
    <property type="nucleotide sequence ID" value="NZ_JAQQFR010000006.1"/>
</dbReference>
<dbReference type="InterPro" id="IPR015889">
    <property type="entry name" value="Intradiol_dOase_core"/>
</dbReference>
<evidence type="ECO:0000256" key="1">
    <source>
        <dbReference type="ARBA" id="ARBA00001965"/>
    </source>
</evidence>
<dbReference type="Proteomes" id="UP001629214">
    <property type="component" value="Unassembled WGS sequence"/>
</dbReference>
<evidence type="ECO:0000256" key="2">
    <source>
        <dbReference type="ARBA" id="ARBA00007825"/>
    </source>
</evidence>
<keyword evidence="5" id="KW-0560">Oxidoreductase</keyword>
<evidence type="ECO:0000313" key="9">
    <source>
        <dbReference type="Proteomes" id="UP001629214"/>
    </source>
</evidence>
<dbReference type="PANTHER" id="PTHR33711">
    <property type="entry name" value="DIOXYGENASE, PUTATIVE (AFU_ORTHOLOGUE AFUA_2G02910)-RELATED"/>
    <property type="match status" value="1"/>
</dbReference>
<evidence type="ECO:0000256" key="5">
    <source>
        <dbReference type="ARBA" id="ARBA00023002"/>
    </source>
</evidence>
<reference evidence="8 9" key="1">
    <citation type="journal article" date="2024" name="Chem. Sci.">
        <title>Discovery of megapolipeptins by genome mining of a Burkholderiales bacteria collection.</title>
        <authorList>
            <person name="Paulo B.S."/>
            <person name="Recchia M.J.J."/>
            <person name="Lee S."/>
            <person name="Fergusson C.H."/>
            <person name="Romanowski S.B."/>
            <person name="Hernandez A."/>
            <person name="Krull N."/>
            <person name="Liu D.Y."/>
            <person name="Cavanagh H."/>
            <person name="Bos A."/>
            <person name="Gray C.A."/>
            <person name="Murphy B.T."/>
            <person name="Linington R.G."/>
            <person name="Eustaquio A.S."/>
        </authorList>
    </citation>
    <scope>NUCLEOTIDE SEQUENCE [LARGE SCALE GENOMIC DNA]</scope>
    <source>
        <strain evidence="8 9">RL21-008-BIB-B</strain>
    </source>
</reference>
<dbReference type="InterPro" id="IPR050770">
    <property type="entry name" value="Intradiol_RC_Dioxygenase"/>
</dbReference>
<evidence type="ECO:0000313" key="8">
    <source>
        <dbReference type="EMBL" id="MFL9878908.1"/>
    </source>
</evidence>
<dbReference type="Pfam" id="PF00775">
    <property type="entry name" value="Dioxygenase_C"/>
    <property type="match status" value="1"/>
</dbReference>
<evidence type="ECO:0000259" key="7">
    <source>
        <dbReference type="PROSITE" id="PS00083"/>
    </source>
</evidence>
<evidence type="ECO:0000256" key="6">
    <source>
        <dbReference type="ARBA" id="ARBA00023004"/>
    </source>
</evidence>
<keyword evidence="3" id="KW-0479">Metal-binding</keyword>
<dbReference type="InterPro" id="IPR007535">
    <property type="entry name" value="Catechol_dOase_N"/>
</dbReference>
<evidence type="ECO:0000256" key="3">
    <source>
        <dbReference type="ARBA" id="ARBA00022723"/>
    </source>
</evidence>
<protein>
    <submittedName>
        <fullName evidence="8">Intradiol ring-cleavage dioxygenase</fullName>
    </submittedName>
</protein>
<dbReference type="Gene3D" id="2.60.130.10">
    <property type="entry name" value="Aromatic compound dioxygenase"/>
    <property type="match status" value="1"/>
</dbReference>
<keyword evidence="6" id="KW-0408">Iron</keyword>
<dbReference type="EMBL" id="JAQQFR010000006">
    <property type="protein sequence ID" value="MFL9878908.1"/>
    <property type="molecule type" value="Genomic_DNA"/>
</dbReference>
<comment type="similarity">
    <text evidence="2">Belongs to the intradiol ring-cleavage dioxygenase family.</text>
</comment>
<dbReference type="InterPro" id="IPR000627">
    <property type="entry name" value="Intradiol_dOase_C"/>
</dbReference>
<gene>
    <name evidence="8" type="ORF">PQR63_10975</name>
</gene>
<dbReference type="PROSITE" id="PS00083">
    <property type="entry name" value="INTRADIOL_DIOXYGENAS"/>
    <property type="match status" value="1"/>
</dbReference>
<dbReference type="CDD" id="cd03461">
    <property type="entry name" value="1_2-HQD"/>
    <property type="match status" value="1"/>
</dbReference>
<dbReference type="GO" id="GO:0051213">
    <property type="term" value="F:dioxygenase activity"/>
    <property type="evidence" value="ECO:0007669"/>
    <property type="project" value="UniProtKB-KW"/>
</dbReference>
<sequence length="287" mass="31415">MRNFDENNITRAVLERLQNSVSPRTRQISEAVVRHLHALIQEIEPSQQEWLAAIEFLTATGQMCSDTRQEFILLSDTLGASMLVDAINHRHPGEATQTTVLGPFYVENAKQHALGDMISHDADGAPLLVEGSVAALDGTPIAGAVVDVWHSDSDGYYDVQRQDGLQHLSDRARFVTDSDGRFWFRSIVPAFYPIPNDGPVGKMLDAQGRHPYRPAHVHFMISAPGCDTLVTHLFLADDPYLDSDVVFGVKDALICKLEAQAAGITARGNAIAAATAALRYDFRLAPA</sequence>
<dbReference type="PANTHER" id="PTHR33711:SF7">
    <property type="entry name" value="INTRADIOL RING-CLEAVAGE DIOXYGENASES DOMAIN-CONTAINING PROTEIN-RELATED"/>
    <property type="match status" value="1"/>
</dbReference>
<comment type="cofactor">
    <cofactor evidence="1">
        <name>Fe(3+)</name>
        <dbReference type="ChEBI" id="CHEBI:29034"/>
    </cofactor>
</comment>
<dbReference type="InterPro" id="IPR039390">
    <property type="entry name" value="1_2-HQD/HQD"/>
</dbReference>
<organism evidence="8 9">
    <name type="scientific">Herbaspirillum rhizosphaerae</name>
    <dbReference type="NCBI Taxonomy" id="346179"/>
    <lineage>
        <taxon>Bacteria</taxon>
        <taxon>Pseudomonadati</taxon>
        <taxon>Pseudomonadota</taxon>
        <taxon>Betaproteobacteria</taxon>
        <taxon>Burkholderiales</taxon>
        <taxon>Oxalobacteraceae</taxon>
        <taxon>Herbaspirillum</taxon>
    </lineage>
</organism>